<dbReference type="AlphaFoldDB" id="A0AAD5KW50"/>
<protein>
    <submittedName>
        <fullName evidence="1">Uncharacterized protein</fullName>
    </submittedName>
</protein>
<reference evidence="1 2" key="1">
    <citation type="submission" date="2022-05" db="EMBL/GenBank/DDBJ databases">
        <title>A multi-omics perspective on studying reproductive biology in Daphnia sinensis.</title>
        <authorList>
            <person name="Jia J."/>
        </authorList>
    </citation>
    <scope>NUCLEOTIDE SEQUENCE [LARGE SCALE GENOMIC DNA]</scope>
    <source>
        <strain evidence="1 2">WSL</strain>
    </source>
</reference>
<sequence length="87" mass="10248">MCHRKPSLTYDASDCETYQIISIRKTFHSCSFRIYLTKYFLWDTTPVSCLNKTQLFKQRVLRDLSIMNDSSYNSLCSQPTSAFLFLK</sequence>
<dbReference type="EMBL" id="WJBH02000003">
    <property type="protein sequence ID" value="KAI9561612.1"/>
    <property type="molecule type" value="Genomic_DNA"/>
</dbReference>
<evidence type="ECO:0000313" key="2">
    <source>
        <dbReference type="Proteomes" id="UP000820818"/>
    </source>
</evidence>
<keyword evidence="2" id="KW-1185">Reference proteome</keyword>
<accession>A0AAD5KW50</accession>
<proteinExistence type="predicted"/>
<organism evidence="1 2">
    <name type="scientific">Daphnia sinensis</name>
    <dbReference type="NCBI Taxonomy" id="1820382"/>
    <lineage>
        <taxon>Eukaryota</taxon>
        <taxon>Metazoa</taxon>
        <taxon>Ecdysozoa</taxon>
        <taxon>Arthropoda</taxon>
        <taxon>Crustacea</taxon>
        <taxon>Branchiopoda</taxon>
        <taxon>Diplostraca</taxon>
        <taxon>Cladocera</taxon>
        <taxon>Anomopoda</taxon>
        <taxon>Daphniidae</taxon>
        <taxon>Daphnia</taxon>
        <taxon>Daphnia similis group</taxon>
    </lineage>
</organism>
<evidence type="ECO:0000313" key="1">
    <source>
        <dbReference type="EMBL" id="KAI9561612.1"/>
    </source>
</evidence>
<name>A0AAD5KW50_9CRUS</name>
<gene>
    <name evidence="1" type="ORF">GHT06_012572</name>
</gene>
<dbReference type="Proteomes" id="UP000820818">
    <property type="component" value="Linkage Group LG3"/>
</dbReference>
<comment type="caution">
    <text evidence="1">The sequence shown here is derived from an EMBL/GenBank/DDBJ whole genome shotgun (WGS) entry which is preliminary data.</text>
</comment>